<dbReference type="eggNOG" id="ENOG502T1TD">
    <property type="taxonomic scope" value="Eukaryota"/>
</dbReference>
<dbReference type="STRING" id="655863.F0XTV9"/>
<reference evidence="3 4" key="1">
    <citation type="journal article" date="2011" name="Proc. Natl. Acad. Sci. U.S.A.">
        <title>Genome and transcriptome analyses of the mountain pine beetle-fungal symbiont Grosmannia clavigera, a lodgepole pine pathogen.</title>
        <authorList>
            <person name="DiGuistini S."/>
            <person name="Wang Y."/>
            <person name="Liao N.Y."/>
            <person name="Taylor G."/>
            <person name="Tanguay P."/>
            <person name="Feau N."/>
            <person name="Henrissat B."/>
            <person name="Chan S.K."/>
            <person name="Hesse-Orce U."/>
            <person name="Alamouti S.M."/>
            <person name="Tsui C.K.M."/>
            <person name="Docking R.T."/>
            <person name="Levasseur A."/>
            <person name="Haridas S."/>
            <person name="Robertson G."/>
            <person name="Birol I."/>
            <person name="Holt R.A."/>
            <person name="Marra M.A."/>
            <person name="Hamelin R.C."/>
            <person name="Hirst M."/>
            <person name="Jones S.J.M."/>
            <person name="Bohlmann J."/>
            <person name="Breuil C."/>
        </authorList>
    </citation>
    <scope>NUCLEOTIDE SEQUENCE [LARGE SCALE GENOMIC DNA]</scope>
    <source>
        <strain evidence="4">kw1407 / UAMH 11150</strain>
    </source>
</reference>
<dbReference type="Gene3D" id="1.10.510.10">
    <property type="entry name" value="Transferase(Phosphotransferase) domain 1"/>
    <property type="match status" value="2"/>
</dbReference>
<dbReference type="InterPro" id="IPR000719">
    <property type="entry name" value="Prot_kinase_dom"/>
</dbReference>
<dbReference type="EMBL" id="GL630006">
    <property type="protein sequence ID" value="EFW99039.1"/>
    <property type="molecule type" value="Genomic_DNA"/>
</dbReference>
<proteinExistence type="predicted"/>
<feature type="region of interest" description="Disordered" evidence="1">
    <location>
        <begin position="333"/>
        <end position="363"/>
    </location>
</feature>
<dbReference type="GO" id="GO:0005524">
    <property type="term" value="F:ATP binding"/>
    <property type="evidence" value="ECO:0007669"/>
    <property type="project" value="InterPro"/>
</dbReference>
<organism evidence="4">
    <name type="scientific">Grosmannia clavigera (strain kw1407 / UAMH 11150)</name>
    <name type="common">Blue stain fungus</name>
    <name type="synonym">Graphiocladiella clavigera</name>
    <dbReference type="NCBI Taxonomy" id="655863"/>
    <lineage>
        <taxon>Eukaryota</taxon>
        <taxon>Fungi</taxon>
        <taxon>Dikarya</taxon>
        <taxon>Ascomycota</taxon>
        <taxon>Pezizomycotina</taxon>
        <taxon>Sordariomycetes</taxon>
        <taxon>Sordariomycetidae</taxon>
        <taxon>Ophiostomatales</taxon>
        <taxon>Ophiostomataceae</taxon>
        <taxon>Leptographium</taxon>
    </lineage>
</organism>
<evidence type="ECO:0000313" key="4">
    <source>
        <dbReference type="Proteomes" id="UP000007796"/>
    </source>
</evidence>
<evidence type="ECO:0000313" key="3">
    <source>
        <dbReference type="EMBL" id="EFW99039.1"/>
    </source>
</evidence>
<dbReference type="AlphaFoldDB" id="F0XTV9"/>
<feature type="compositionally biased region" description="Low complexity" evidence="1">
    <location>
        <begin position="344"/>
        <end position="360"/>
    </location>
</feature>
<dbReference type="PANTHER" id="PTHR44305:SF24">
    <property type="entry name" value="TYROSINE-PROTEIN KINASE C03B1.5-RELATED"/>
    <property type="match status" value="1"/>
</dbReference>
<evidence type="ECO:0000256" key="1">
    <source>
        <dbReference type="SAM" id="MobiDB-lite"/>
    </source>
</evidence>
<dbReference type="PROSITE" id="PS50011">
    <property type="entry name" value="PROTEIN_KINASE_DOM"/>
    <property type="match status" value="1"/>
</dbReference>
<gene>
    <name evidence="3" type="ORF">CMQ_4891</name>
</gene>
<dbReference type="OrthoDB" id="4062651at2759"/>
<dbReference type="SMART" id="SM00220">
    <property type="entry name" value="S_TKc"/>
    <property type="match status" value="1"/>
</dbReference>
<dbReference type="InterPro" id="IPR053083">
    <property type="entry name" value="TF_kinase-domain_protein"/>
</dbReference>
<dbReference type="GeneID" id="25978152"/>
<keyword evidence="3" id="KW-0418">Kinase</keyword>
<dbReference type="HOGENOM" id="CLU_015630_1_1_1"/>
<keyword evidence="3" id="KW-0808">Transferase</keyword>
<dbReference type="Pfam" id="PF00069">
    <property type="entry name" value="Pkinase"/>
    <property type="match status" value="1"/>
</dbReference>
<dbReference type="RefSeq" id="XP_014168522.1">
    <property type="nucleotide sequence ID" value="XM_014313047.1"/>
</dbReference>
<dbReference type="InParanoid" id="F0XTV9"/>
<dbReference type="InterPro" id="IPR011009">
    <property type="entry name" value="Kinase-like_dom_sf"/>
</dbReference>
<dbReference type="Proteomes" id="UP000007796">
    <property type="component" value="Unassembled WGS sequence"/>
</dbReference>
<name>F0XTV9_GROCL</name>
<feature type="domain" description="Protein kinase" evidence="2">
    <location>
        <begin position="145"/>
        <end position="540"/>
    </location>
</feature>
<dbReference type="GO" id="GO:0004672">
    <property type="term" value="F:protein kinase activity"/>
    <property type="evidence" value="ECO:0007669"/>
    <property type="project" value="InterPro"/>
</dbReference>
<accession>F0XTV9</accession>
<keyword evidence="4" id="KW-1185">Reference proteome</keyword>
<feature type="region of interest" description="Disordered" evidence="1">
    <location>
        <begin position="381"/>
        <end position="400"/>
    </location>
</feature>
<dbReference type="SUPFAM" id="SSF56112">
    <property type="entry name" value="Protein kinase-like (PK-like)"/>
    <property type="match status" value="1"/>
</dbReference>
<dbReference type="PANTHER" id="PTHR44305">
    <property type="entry name" value="SI:DKEY-192D15.2-RELATED"/>
    <property type="match status" value="1"/>
</dbReference>
<protein>
    <submittedName>
        <fullName evidence="3">Protein kinase domain containing protein</fullName>
    </submittedName>
</protein>
<evidence type="ECO:0000259" key="2">
    <source>
        <dbReference type="PROSITE" id="PS50011"/>
    </source>
</evidence>
<sequence>MWWDAATIERTVTRQYVCSHLLPDEIARLDRPLGFGDGLTDGTYWEWIDDKAKTIFLILVDLGVPDQIFGIIDDSWDDEDLPVDREQVERLALTPTKDTRFERKFFERQFYYMLTPLERGEHVFYHDVAVVPLDVVASSGGSSSGAGSGCSGSGDSGGKDRVVLFNYPGQVFARRRIPLAPSSESQFGSGFLSYEDFQYEANSIRSLQNDHLVSYWGSYVHQGYGYVLFTPTSDGSLKSLLATTPASIKNLAKKDRRQLMLNWIHCLVDTLCFLHMRGLSHGNIKPSSVLFNSANHVFFSDFTHFGAEMGGATGTGTDKASFDKESYDYAAPEQWYRPSGSGGHSSSSNGNGSSSSSGSSRKSLLTGETIFGRGGAARGMAIHSSNGGSGGSNTGTSWSSSEGAAAAAAAAFGHRGGHSAPANPQLNPQAADIFSLGCIILELLGFMLKRPTRSFAAHRAAKHKMPGRGGAVLDSSFHKNLGQVESWMVALAREAAGKKKDDPALAGVAPMLQIVERMLAPYPADRLAALDVQTRMYQILRDSCGIAEPHCVHQYGTGDVWDLGVGRLGRASLRIATTNYAYPHSSSSAEADAAAAAANGGAISPRSTDTDIAAFATKPIPAAVVVEQ</sequence>